<dbReference type="STRING" id="1334629.MFUL124B02_14125"/>
<dbReference type="Proteomes" id="UP000183760">
    <property type="component" value="Unassembled WGS sequence"/>
</dbReference>
<keyword evidence="8" id="KW-0472">Membrane</keyword>
<dbReference type="PANTHER" id="PTHR12726:SF0">
    <property type="entry name" value="CERAMIDE GLUCOSYLTRANSFERASE"/>
    <property type="match status" value="1"/>
</dbReference>
<organism evidence="9 12">
    <name type="scientific">Myxococcus fulvus</name>
    <dbReference type="NCBI Taxonomy" id="33"/>
    <lineage>
        <taxon>Bacteria</taxon>
        <taxon>Pseudomonadati</taxon>
        <taxon>Myxococcota</taxon>
        <taxon>Myxococcia</taxon>
        <taxon>Myxococcales</taxon>
        <taxon>Cystobacterineae</taxon>
        <taxon>Myxococcaceae</taxon>
        <taxon>Myxococcus</taxon>
    </lineage>
</organism>
<name>A0A511T7T6_MYXFU</name>
<comment type="caution">
    <text evidence="9">The sequence shown here is derived from an EMBL/GenBank/DDBJ whole genome shotgun (WGS) entry which is preliminary data.</text>
</comment>
<dbReference type="InterPro" id="IPR029044">
    <property type="entry name" value="Nucleotide-diphossugar_trans"/>
</dbReference>
<dbReference type="GO" id="GO:0008120">
    <property type="term" value="F:ceramide glucosyltransferase activity"/>
    <property type="evidence" value="ECO:0007669"/>
    <property type="project" value="TreeGrafter"/>
</dbReference>
<evidence type="ECO:0000256" key="5">
    <source>
        <dbReference type="ARBA" id="ARBA00022679"/>
    </source>
</evidence>
<dbReference type="GO" id="GO:0016020">
    <property type="term" value="C:membrane"/>
    <property type="evidence" value="ECO:0007669"/>
    <property type="project" value="UniProtKB-SubCell"/>
</dbReference>
<evidence type="ECO:0000256" key="8">
    <source>
        <dbReference type="ARBA" id="ARBA00023136"/>
    </source>
</evidence>
<sequence>MSTRDIAWVAAGAAALGVLAHGHRGLMAGVRRRRAPSTKGFEPPSVTLIRPIRGLDVEARENVRALLDLDYPGEWEVLFVFDSEEDPAFAITQDELGRHPTRAKRVELLVAGEPPPGMTGKLNAMQLGVSRARGTLLAFSDSDTRPEPGVLTALVGALLEDARTGATFAPVYAAAGTPLAGDVGYGLLVNAWYGSSVARAAEPDGALPFIMGQLMVFRREALQDIGGVGSAAGQFVDDMYLGRRLHEAGWKNRVIHAPLRIVTGNLELRAFLRIFRRWVLFSEAGLPWSFARPNWVRGVMGWLSWGGLVAAVGRRAWGHAAVAALPIGFSVWSQLRLQRACHGPRVSPRHYWVPAVLPLLGAGVALSARVSRDVDWRGRSYRLDSRAALGSALPERTSL</sequence>
<keyword evidence="6" id="KW-0812">Transmembrane</keyword>
<dbReference type="Proteomes" id="UP000321514">
    <property type="component" value="Unassembled WGS sequence"/>
</dbReference>
<evidence type="ECO:0000313" key="10">
    <source>
        <dbReference type="EMBL" id="SEU34931.1"/>
    </source>
</evidence>
<evidence type="ECO:0000256" key="1">
    <source>
        <dbReference type="ARBA" id="ARBA00004141"/>
    </source>
</evidence>
<comment type="subcellular location">
    <subcellularLocation>
        <location evidence="1">Membrane</location>
        <topology evidence="1">Multi-pass membrane protein</topology>
    </subcellularLocation>
</comment>
<evidence type="ECO:0000256" key="3">
    <source>
        <dbReference type="ARBA" id="ARBA00004991"/>
    </source>
</evidence>
<dbReference type="EMBL" id="BJXR01000037">
    <property type="protein sequence ID" value="GEN10240.1"/>
    <property type="molecule type" value="Genomic_DNA"/>
</dbReference>
<dbReference type="Gene3D" id="3.90.550.10">
    <property type="entry name" value="Spore Coat Polysaccharide Biosynthesis Protein SpsA, Chain A"/>
    <property type="match status" value="1"/>
</dbReference>
<dbReference type="RefSeq" id="WP_074957777.1">
    <property type="nucleotide sequence ID" value="NZ_BJXR01000037.1"/>
</dbReference>
<dbReference type="OrthoDB" id="9814255at2"/>
<evidence type="ECO:0000313" key="11">
    <source>
        <dbReference type="Proteomes" id="UP000183760"/>
    </source>
</evidence>
<accession>A0A511T7T6</accession>
<reference evidence="9 12" key="2">
    <citation type="submission" date="2019-07" db="EMBL/GenBank/DDBJ databases">
        <title>Whole genome shotgun sequence of Myxococcus fulvus NBRC 100333.</title>
        <authorList>
            <person name="Hosoyama A."/>
            <person name="Uohara A."/>
            <person name="Ohji S."/>
            <person name="Ichikawa N."/>
        </authorList>
    </citation>
    <scope>NUCLEOTIDE SEQUENCE [LARGE SCALE GENOMIC DNA]</scope>
    <source>
        <strain evidence="9 12">NBRC 100333</strain>
    </source>
</reference>
<dbReference type="AlphaFoldDB" id="A0A511T7T6"/>
<evidence type="ECO:0000313" key="9">
    <source>
        <dbReference type="EMBL" id="GEN10240.1"/>
    </source>
</evidence>
<dbReference type="Pfam" id="PF13506">
    <property type="entry name" value="Glyco_transf_21"/>
    <property type="match status" value="1"/>
</dbReference>
<dbReference type="SUPFAM" id="SSF53448">
    <property type="entry name" value="Nucleotide-diphospho-sugar transferases"/>
    <property type="match status" value="1"/>
</dbReference>
<evidence type="ECO:0000256" key="4">
    <source>
        <dbReference type="ARBA" id="ARBA00022676"/>
    </source>
</evidence>
<dbReference type="GO" id="GO:0006679">
    <property type="term" value="P:glucosylceramide biosynthetic process"/>
    <property type="evidence" value="ECO:0007669"/>
    <property type="project" value="TreeGrafter"/>
</dbReference>
<evidence type="ECO:0000256" key="2">
    <source>
        <dbReference type="ARBA" id="ARBA00004760"/>
    </source>
</evidence>
<keyword evidence="11" id="KW-1185">Reference proteome</keyword>
<dbReference type="EMBL" id="FOIB01000010">
    <property type="protein sequence ID" value="SEU34931.1"/>
    <property type="molecule type" value="Genomic_DNA"/>
</dbReference>
<proteinExistence type="predicted"/>
<evidence type="ECO:0000256" key="6">
    <source>
        <dbReference type="ARBA" id="ARBA00022692"/>
    </source>
</evidence>
<reference evidence="10 11" key="1">
    <citation type="submission" date="2016-10" db="EMBL/GenBank/DDBJ databases">
        <authorList>
            <person name="Varghese N."/>
            <person name="Submissions S."/>
        </authorList>
    </citation>
    <scope>NUCLEOTIDE SEQUENCE [LARGE SCALE GENOMIC DNA]</scope>
    <source>
        <strain evidence="10 11">DSM 16525</strain>
    </source>
</reference>
<gene>
    <name evidence="9" type="ORF">MFU01_52770</name>
    <name evidence="10" type="ORF">SAMN05443572_110158</name>
</gene>
<keyword evidence="7" id="KW-1133">Transmembrane helix</keyword>
<keyword evidence="4" id="KW-0328">Glycosyltransferase</keyword>
<comment type="pathway">
    <text evidence="2">Lipid metabolism; sphingolipid metabolism.</text>
</comment>
<dbReference type="InterPro" id="IPR025993">
    <property type="entry name" value="Ceramide_glucosylTrfase"/>
</dbReference>
<protein>
    <submittedName>
        <fullName evidence="10">Ceramide glucosyltransferase</fullName>
    </submittedName>
</protein>
<comment type="pathway">
    <text evidence="3">Sphingolipid metabolism.</text>
</comment>
<keyword evidence="5" id="KW-0808">Transferase</keyword>
<evidence type="ECO:0000313" key="12">
    <source>
        <dbReference type="Proteomes" id="UP000321514"/>
    </source>
</evidence>
<dbReference type="PANTHER" id="PTHR12726">
    <property type="entry name" value="CERAMIDE GLUCOSYLTRANSFERASE"/>
    <property type="match status" value="1"/>
</dbReference>
<evidence type="ECO:0000256" key="7">
    <source>
        <dbReference type="ARBA" id="ARBA00022989"/>
    </source>
</evidence>